<dbReference type="OMA" id="NPENTCV"/>
<feature type="region of interest" description="Disordered" evidence="1">
    <location>
        <begin position="292"/>
        <end position="329"/>
    </location>
</feature>
<dbReference type="Gramene" id="EFJ11223">
    <property type="protein sequence ID" value="EFJ11223"/>
    <property type="gene ID" value="SELMODRAFT_126522"/>
</dbReference>
<sequence>MQAFGRQASNADATLSEKDISVRCCKQFNLATTSFEDLTPDDIRRPSTVYFSVALLGEYLPNFSAKVGKLGSKTDADAEACLVKAPMLADLTLWSQWTDIYEPQLGPLLEWLEHGRCNRQVLAVATRDGKLLRVDGDASVDSFLDAVINGRSLDVAAQLVSLVVLYGGAARTPKALLQTHALKGLQIYFDRARVNNGRKRKQENRHEAACFILDCLASAPHDFIEFSAEVLYAGLSRVFPDAGSLLLQNCSSVLHHLMLHRVGLALGVPQWINDYSTFEAASHADESYRDSSSACENHFKKPRRDETVLSERQPGSQARSVKKEVADMSEESLDSDAREVVRMIRKDEFGFEEQDEVTQSGLLAKQHARMGRALECLSQNLYSEDCHFILELVQNADDNSYPLNAHPTLAFIIQKDRIVVLNNEKGFTAKNIRALCDVGKSTKKGVPAGYIGHKGIGFKSVFRVTESPQIHSNGFHVKFDISESSIGFILPTWVQSPLDNAYLENVLSQATGEDTWCINTRIDLPLRASVVEANSMSRMFQDVQPKLLLFLHKLRTVVVKNEASDSCLTMRRQDIGNNIIKLTDGRSTGTFLVVRQLLDAPMDRAGVPDTELALAFELKESRDGHYAALAVQQQVFAFLPVRSYGLKFVVQGDFILPSSREDLDRDSAWNQWLRAEVPKLFLQSLHCFQSSAVFGSRIEAISSYLSYVPVEGEVLGFFSSVPRIILSLLRAAPCLPVEGSELWSLPCTTLRGWGDAFRLLVPDDMLKKYLGLLYLDREVIISDILASALGVPEYGVETLVGLLKAAAKSLDDLGIEWLRRCLVEIHKCFAYEKQNFVHQEQKVAGTLRGVPFIPLSSGGFTSLEDGLVWFLDGEGLQGHSKDFLDLYSDIRTVSPFLIDEESTAGTIKEMLVKLGVKVVTAHEVIKSHVLPAMASVDCLEKDPSLLLQYLAYCALHFDKLDNCRSCQAEKDGLLSQLRNTAIVLTKDGLRSVAEHSIHFGKELGNIVDVEKLLEDAPVPWCEVDSKYLQFNPSPAFWRKFFMSLGVSDFINVLPSKVRVGDKSSTVWKNESWKHADGNTAWIIQDWGCADSFRICNALARSGRPENCRLFLTVLDSMWDEHYDRFSKGSYSVEGAPSIGDDCESSFVLQLRGYTWIGSSLDHQLHKPTELFHKSVESMLGSYVSYARPQVGSSKLAKALGLHTEVRLEDIINLMKLLNEREKEGSCSISIGQMERVYTFLCEKMDKQELQRQFESSTYIFLPSVRVTRTNENVTGNLYSAAQVTWEDPFGFDDSTDGKVPVRTLCHVYSAEMRDFFVEGCCVPDVPDFDAYISILQHIAGTVPPSKILDKARKEPVLELFAHWSRELDNGKMKPEELDRRTNALRASGAPILPTTQNTWTGLTDADRILCWCDDAKLVDAFDYLDSAVKFVDVGRSSAPIMSFLTGIGVSRFSEVVEKEAIIYGPNSSPELENIISLVLPYGQRYLIQFHPENYRRCKEDGCLREFQCFIVDRLFSRYKLKSTGFFSRHRIPCNCLLEDNKLYVSSTHIQEYASIFLELSRLFFSGTQHTPLANFLHLVALQAKGLADDDDLESLVSSSQNLMPLPTEEAPWKLGGSQRHNPSTSTMAARADEFLERQRTKSKTARHSIEAPGDSAVLQKQNVIDLDDYNFTEQQADDAQELSVVDRDKLVSSRPANREQQEVTGRNGEKMVYEHLCRKHGQDAMVSWVNEEVETGCAYDIVVEWSDGRKKFVEVKSTRSSSKDWFELSPWEWEFASKMGDGYSIIRIQMLQNKQQARLMTFDNPVQLCRDKVLQLAVLVPHS</sequence>
<dbReference type="NCBIfam" id="NF047352">
    <property type="entry name" value="P_loop_sacsin"/>
    <property type="match status" value="1"/>
</dbReference>
<feature type="compositionally biased region" description="Basic and acidic residues" evidence="1">
    <location>
        <begin position="297"/>
        <end position="309"/>
    </location>
</feature>
<dbReference type="EMBL" id="GL377648">
    <property type="protein sequence ID" value="EFJ11223.1"/>
    <property type="molecule type" value="Genomic_DNA"/>
</dbReference>
<dbReference type="FunCoup" id="D8SWG8">
    <property type="interactions" value="460"/>
</dbReference>
<dbReference type="InterPro" id="IPR024975">
    <property type="entry name" value="NOV_C"/>
</dbReference>
<protein>
    <recommendedName>
        <fullName evidence="2">Protein NO VEIN C-terminal domain-containing protein</fullName>
    </recommendedName>
</protein>
<dbReference type="Proteomes" id="UP000001514">
    <property type="component" value="Unassembled WGS sequence"/>
</dbReference>
<reference evidence="3 4" key="1">
    <citation type="journal article" date="2011" name="Science">
        <title>The Selaginella genome identifies genetic changes associated with the evolution of vascular plants.</title>
        <authorList>
            <person name="Banks J.A."/>
            <person name="Nishiyama T."/>
            <person name="Hasebe M."/>
            <person name="Bowman J.L."/>
            <person name="Gribskov M."/>
            <person name="dePamphilis C."/>
            <person name="Albert V.A."/>
            <person name="Aono N."/>
            <person name="Aoyama T."/>
            <person name="Ambrose B.A."/>
            <person name="Ashton N.W."/>
            <person name="Axtell M.J."/>
            <person name="Barker E."/>
            <person name="Barker M.S."/>
            <person name="Bennetzen J.L."/>
            <person name="Bonawitz N.D."/>
            <person name="Chapple C."/>
            <person name="Cheng C."/>
            <person name="Correa L.G."/>
            <person name="Dacre M."/>
            <person name="DeBarry J."/>
            <person name="Dreyer I."/>
            <person name="Elias M."/>
            <person name="Engstrom E.M."/>
            <person name="Estelle M."/>
            <person name="Feng L."/>
            <person name="Finet C."/>
            <person name="Floyd S.K."/>
            <person name="Frommer W.B."/>
            <person name="Fujita T."/>
            <person name="Gramzow L."/>
            <person name="Gutensohn M."/>
            <person name="Harholt J."/>
            <person name="Hattori M."/>
            <person name="Heyl A."/>
            <person name="Hirai T."/>
            <person name="Hiwatashi Y."/>
            <person name="Ishikawa M."/>
            <person name="Iwata M."/>
            <person name="Karol K.G."/>
            <person name="Koehler B."/>
            <person name="Kolukisaoglu U."/>
            <person name="Kubo M."/>
            <person name="Kurata T."/>
            <person name="Lalonde S."/>
            <person name="Li K."/>
            <person name="Li Y."/>
            <person name="Litt A."/>
            <person name="Lyons E."/>
            <person name="Manning G."/>
            <person name="Maruyama T."/>
            <person name="Michael T.P."/>
            <person name="Mikami K."/>
            <person name="Miyazaki S."/>
            <person name="Morinaga S."/>
            <person name="Murata T."/>
            <person name="Mueller-Roeber B."/>
            <person name="Nelson D.R."/>
            <person name="Obara M."/>
            <person name="Oguri Y."/>
            <person name="Olmstead R.G."/>
            <person name="Onodera N."/>
            <person name="Petersen B.L."/>
            <person name="Pils B."/>
            <person name="Prigge M."/>
            <person name="Rensing S.A."/>
            <person name="Riano-Pachon D.M."/>
            <person name="Roberts A.W."/>
            <person name="Sato Y."/>
            <person name="Scheller H.V."/>
            <person name="Schulz B."/>
            <person name="Schulz C."/>
            <person name="Shakirov E.V."/>
            <person name="Shibagaki N."/>
            <person name="Shinohara N."/>
            <person name="Shippen D.E."/>
            <person name="Soerensen I."/>
            <person name="Sotooka R."/>
            <person name="Sugimoto N."/>
            <person name="Sugita M."/>
            <person name="Sumikawa N."/>
            <person name="Tanurdzic M."/>
            <person name="Theissen G."/>
            <person name="Ulvskov P."/>
            <person name="Wakazuki S."/>
            <person name="Weng J.K."/>
            <person name="Willats W.W."/>
            <person name="Wipf D."/>
            <person name="Wolf P.G."/>
            <person name="Yang L."/>
            <person name="Zimmer A.D."/>
            <person name="Zhu Q."/>
            <person name="Mitros T."/>
            <person name="Hellsten U."/>
            <person name="Loque D."/>
            <person name="Otillar R."/>
            <person name="Salamov A."/>
            <person name="Schmutz J."/>
            <person name="Shapiro H."/>
            <person name="Lindquist E."/>
            <person name="Lucas S."/>
            <person name="Rokhsar D."/>
            <person name="Grigoriev I.V."/>
        </authorList>
    </citation>
    <scope>NUCLEOTIDE SEQUENCE [LARGE SCALE GENOMIC DNA]</scope>
</reference>
<dbReference type="HOGENOM" id="CLU_241677_0_0_1"/>
<proteinExistence type="predicted"/>
<dbReference type="PANTHER" id="PTHR32387">
    <property type="entry name" value="WU:FJ29H11"/>
    <property type="match status" value="1"/>
</dbReference>
<dbReference type="InParanoid" id="D8SWG8"/>
<keyword evidence="4" id="KW-1185">Reference proteome</keyword>
<evidence type="ECO:0000313" key="3">
    <source>
        <dbReference type="EMBL" id="EFJ11223.1"/>
    </source>
</evidence>
<accession>D8SWG8</accession>
<dbReference type="Gene3D" id="3.30.565.10">
    <property type="entry name" value="Histidine kinase-like ATPase, C-terminal domain"/>
    <property type="match status" value="1"/>
</dbReference>
<dbReference type="KEGG" id="smo:SELMODRAFT_126522"/>
<organism evidence="4">
    <name type="scientific">Selaginella moellendorffii</name>
    <name type="common">Spikemoss</name>
    <dbReference type="NCBI Taxonomy" id="88036"/>
    <lineage>
        <taxon>Eukaryota</taxon>
        <taxon>Viridiplantae</taxon>
        <taxon>Streptophyta</taxon>
        <taxon>Embryophyta</taxon>
        <taxon>Tracheophyta</taxon>
        <taxon>Lycopodiopsida</taxon>
        <taxon>Selaginellales</taxon>
        <taxon>Selaginellaceae</taxon>
        <taxon>Selaginella</taxon>
    </lineage>
</organism>
<dbReference type="PANTHER" id="PTHR32387:SF0">
    <property type="entry name" value="PROTEIN NO VEIN"/>
    <property type="match status" value="1"/>
</dbReference>
<dbReference type="InterPro" id="IPR052957">
    <property type="entry name" value="Auxin_embryo_med"/>
</dbReference>
<feature type="domain" description="Protein NO VEIN C-terminal" evidence="2">
    <location>
        <begin position="1708"/>
        <end position="1797"/>
    </location>
</feature>
<dbReference type="InterPro" id="IPR036890">
    <property type="entry name" value="HATPase_C_sf"/>
</dbReference>
<evidence type="ECO:0000259" key="2">
    <source>
        <dbReference type="Pfam" id="PF13020"/>
    </source>
</evidence>
<name>D8SWG8_SELML</name>
<dbReference type="eggNOG" id="ENOG502QQIR">
    <property type="taxonomic scope" value="Eukaryota"/>
</dbReference>
<feature type="compositionally biased region" description="Basic and acidic residues" evidence="1">
    <location>
        <begin position="1684"/>
        <end position="1706"/>
    </location>
</feature>
<dbReference type="Pfam" id="PF13020">
    <property type="entry name" value="NOV_C"/>
    <property type="match status" value="1"/>
</dbReference>
<evidence type="ECO:0000313" key="4">
    <source>
        <dbReference type="Proteomes" id="UP000001514"/>
    </source>
</evidence>
<feature type="region of interest" description="Disordered" evidence="1">
    <location>
        <begin position="1675"/>
        <end position="1706"/>
    </location>
</feature>
<dbReference type="SUPFAM" id="SSF55874">
    <property type="entry name" value="ATPase domain of HSP90 chaperone/DNA topoisomerase II/histidine kinase"/>
    <property type="match status" value="1"/>
</dbReference>
<evidence type="ECO:0000256" key="1">
    <source>
        <dbReference type="SAM" id="MobiDB-lite"/>
    </source>
</evidence>
<gene>
    <name evidence="3" type="ORF">SELMODRAFT_126522</name>
</gene>